<organism evidence="12 13">
    <name type="scientific">Tribonema minus</name>
    <dbReference type="NCBI Taxonomy" id="303371"/>
    <lineage>
        <taxon>Eukaryota</taxon>
        <taxon>Sar</taxon>
        <taxon>Stramenopiles</taxon>
        <taxon>Ochrophyta</taxon>
        <taxon>PX clade</taxon>
        <taxon>Xanthophyceae</taxon>
        <taxon>Tribonematales</taxon>
        <taxon>Tribonemataceae</taxon>
        <taxon>Tribonema</taxon>
    </lineage>
</organism>
<evidence type="ECO:0000256" key="9">
    <source>
        <dbReference type="ARBA" id="ARBA00023242"/>
    </source>
</evidence>
<keyword evidence="13" id="KW-1185">Reference proteome</keyword>
<dbReference type="PRINTS" id="PR02011">
    <property type="entry name" value="RCMTNCL1"/>
</dbReference>
<dbReference type="EMBL" id="JAFCMP010000054">
    <property type="protein sequence ID" value="KAG5189283.1"/>
    <property type="molecule type" value="Genomic_DNA"/>
</dbReference>
<dbReference type="GO" id="GO:0005634">
    <property type="term" value="C:nucleus"/>
    <property type="evidence" value="ECO:0007669"/>
    <property type="project" value="UniProtKB-SubCell"/>
</dbReference>
<keyword evidence="5 10" id="KW-0808">Transferase</keyword>
<feature type="domain" description="SAM-dependent MTase RsmB/NOP-type" evidence="11">
    <location>
        <begin position="1"/>
        <end position="327"/>
    </location>
</feature>
<dbReference type="GO" id="GO:0030488">
    <property type="term" value="P:tRNA methylation"/>
    <property type="evidence" value="ECO:0007669"/>
    <property type="project" value="UniProtKB-ARBA"/>
</dbReference>
<feature type="binding site" evidence="10">
    <location>
        <begin position="81"/>
        <end position="87"/>
    </location>
    <ligand>
        <name>S-adenosyl-L-methionine</name>
        <dbReference type="ChEBI" id="CHEBI:59789"/>
    </ligand>
</feature>
<feature type="binding site" evidence="10">
    <location>
        <position position="171"/>
    </location>
    <ligand>
        <name>S-adenosyl-L-methionine</name>
        <dbReference type="ChEBI" id="CHEBI:59789"/>
    </ligand>
</feature>
<dbReference type="GO" id="GO:0016428">
    <property type="term" value="F:tRNA (cytidine-5-)-methyltransferase activity"/>
    <property type="evidence" value="ECO:0007669"/>
    <property type="project" value="InterPro"/>
</dbReference>
<evidence type="ECO:0000313" key="13">
    <source>
        <dbReference type="Proteomes" id="UP000664859"/>
    </source>
</evidence>
<evidence type="ECO:0000256" key="5">
    <source>
        <dbReference type="ARBA" id="ARBA00022679"/>
    </source>
</evidence>
<dbReference type="Proteomes" id="UP000664859">
    <property type="component" value="Unassembled WGS sequence"/>
</dbReference>
<proteinExistence type="inferred from homology"/>
<sequence>MTYNALLPELQVLLQLHAAGELAYKLGADRRQIRKTPQLKALHEWLLAHTESGAITRQEEVSMVPPLFLDVHPGHIILDMCAAPGSKTAQLLEMVTAPASTSTAGESPEGLVIANDANRDRAYLLAHQCRRTAAPCLCVTWCAAQLFPTLGPDAGGKGTVDKGIFDRVLADVPCSGDGTARKAPNIWRMWSTHGPLTLHPLQLSIAARGAALLKVGGLMVYSTCSLCPYEDEAVIAELLRRGKGGLELVDVTHELPGLKRRKGISSWVVLDDKTQVYVPEALNQRLRRSCFPPTAEEAPGLHLDRCMRFLPHDQDTGGFFVAVLRKVSAVTANMVSDAA</sequence>
<keyword evidence="9" id="KW-0539">Nucleus</keyword>
<keyword evidence="8 10" id="KW-0694">RNA-binding</keyword>
<dbReference type="Pfam" id="PF01189">
    <property type="entry name" value="Methyltr_RsmB-F"/>
    <property type="match status" value="1"/>
</dbReference>
<dbReference type="PROSITE" id="PS51686">
    <property type="entry name" value="SAM_MT_RSMB_NOP"/>
    <property type="match status" value="1"/>
</dbReference>
<protein>
    <submittedName>
        <fullName evidence="12">S-adenosyl-L-methionine-dependent methyltransferase</fullName>
    </submittedName>
</protein>
<evidence type="ECO:0000256" key="1">
    <source>
        <dbReference type="ARBA" id="ARBA00004123"/>
    </source>
</evidence>
<dbReference type="OrthoDB" id="6093671at2759"/>
<accession>A0A835ZA58</accession>
<evidence type="ECO:0000256" key="7">
    <source>
        <dbReference type="ARBA" id="ARBA00022694"/>
    </source>
</evidence>
<dbReference type="InterPro" id="IPR049560">
    <property type="entry name" value="MeTrfase_RsmB-F_NOP2_cat"/>
</dbReference>
<keyword evidence="3" id="KW-0820">tRNA-binding</keyword>
<comment type="subcellular location">
    <subcellularLocation>
        <location evidence="1">Nucleus</location>
    </subcellularLocation>
</comment>
<dbReference type="Gene3D" id="3.40.50.150">
    <property type="entry name" value="Vaccinia Virus protein VP39"/>
    <property type="match status" value="1"/>
</dbReference>
<evidence type="ECO:0000313" key="12">
    <source>
        <dbReference type="EMBL" id="KAG5189283.1"/>
    </source>
</evidence>
<dbReference type="InterPro" id="IPR018314">
    <property type="entry name" value="RsmB/NOL1/NOP2-like_CS"/>
</dbReference>
<dbReference type="PROSITE" id="PS01153">
    <property type="entry name" value="NOL1_NOP2_SUN"/>
    <property type="match status" value="1"/>
</dbReference>
<dbReference type="PANTHER" id="PTHR22808:SF1">
    <property type="entry name" value="RNA CYTOSINE-C(5)-METHYLTRANSFERASE NSUN2-RELATED"/>
    <property type="match status" value="1"/>
</dbReference>
<dbReference type="AlphaFoldDB" id="A0A835ZA58"/>
<dbReference type="PANTHER" id="PTHR22808">
    <property type="entry name" value="NCL1 YEAST -RELATED NOL1/NOP2/FMU SUN DOMAIN-CONTAINING"/>
    <property type="match status" value="1"/>
</dbReference>
<keyword evidence="4 10" id="KW-0489">Methyltransferase</keyword>
<feature type="active site" description="Nucleophile" evidence="10">
    <location>
        <position position="224"/>
    </location>
</feature>
<reference evidence="12" key="1">
    <citation type="submission" date="2021-02" db="EMBL/GenBank/DDBJ databases">
        <title>First Annotated Genome of the Yellow-green Alga Tribonema minus.</title>
        <authorList>
            <person name="Mahan K.M."/>
        </authorList>
    </citation>
    <scope>NUCLEOTIDE SEQUENCE</scope>
    <source>
        <strain evidence="12">UTEX B ZZ1240</strain>
    </source>
</reference>
<dbReference type="InterPro" id="IPR023267">
    <property type="entry name" value="RCMT"/>
</dbReference>
<dbReference type="SUPFAM" id="SSF53335">
    <property type="entry name" value="S-adenosyl-L-methionine-dependent methyltransferases"/>
    <property type="match status" value="1"/>
</dbReference>
<comment type="caution">
    <text evidence="12">The sequence shown here is derived from an EMBL/GenBank/DDBJ whole genome shotgun (WGS) entry which is preliminary data.</text>
</comment>
<dbReference type="InterPro" id="IPR029063">
    <property type="entry name" value="SAM-dependent_MTases_sf"/>
</dbReference>
<dbReference type="InterPro" id="IPR023270">
    <property type="entry name" value="RCMT_NCL1"/>
</dbReference>
<evidence type="ECO:0000259" key="11">
    <source>
        <dbReference type="PROSITE" id="PS51686"/>
    </source>
</evidence>
<evidence type="ECO:0000256" key="10">
    <source>
        <dbReference type="PROSITE-ProRule" id="PRU01023"/>
    </source>
</evidence>
<dbReference type="GO" id="GO:0000049">
    <property type="term" value="F:tRNA binding"/>
    <property type="evidence" value="ECO:0007669"/>
    <property type="project" value="UniProtKB-KW"/>
</dbReference>
<evidence type="ECO:0000256" key="3">
    <source>
        <dbReference type="ARBA" id="ARBA00022555"/>
    </source>
</evidence>
<comment type="caution">
    <text evidence="10">Lacks conserved residue(s) required for the propagation of feature annotation.</text>
</comment>
<keyword evidence="7" id="KW-0819">tRNA processing</keyword>
<feature type="binding site" evidence="10">
    <location>
        <position position="116"/>
    </location>
    <ligand>
        <name>S-adenosyl-L-methionine</name>
        <dbReference type="ChEBI" id="CHEBI:59789"/>
    </ligand>
</feature>
<evidence type="ECO:0000256" key="4">
    <source>
        <dbReference type="ARBA" id="ARBA00022603"/>
    </source>
</evidence>
<evidence type="ECO:0000256" key="2">
    <source>
        <dbReference type="ARBA" id="ARBA00007494"/>
    </source>
</evidence>
<dbReference type="InterPro" id="IPR001678">
    <property type="entry name" value="MeTrfase_RsmB-F_NOP2_dom"/>
</dbReference>
<dbReference type="PRINTS" id="PR02008">
    <property type="entry name" value="RCMTFAMILY"/>
</dbReference>
<comment type="similarity">
    <text evidence="2 10">Belongs to the class I-like SAM-binding methyltransferase superfamily. RsmB/NOP family.</text>
</comment>
<evidence type="ECO:0000256" key="6">
    <source>
        <dbReference type="ARBA" id="ARBA00022691"/>
    </source>
</evidence>
<feature type="non-terminal residue" evidence="12">
    <location>
        <position position="339"/>
    </location>
</feature>
<name>A0A835ZA58_9STRA</name>
<gene>
    <name evidence="12" type="ORF">JKP88DRAFT_177170</name>
</gene>
<evidence type="ECO:0000256" key="8">
    <source>
        <dbReference type="ARBA" id="ARBA00022884"/>
    </source>
</evidence>
<keyword evidence="6 10" id="KW-0949">S-adenosyl-L-methionine</keyword>